<dbReference type="PATRIC" id="fig|742734.4.peg.4855"/>
<dbReference type="Proteomes" id="UP000037392">
    <property type="component" value="Unassembled WGS sequence"/>
</dbReference>
<dbReference type="OrthoDB" id="1935249at2"/>
<reference evidence="2 3" key="1">
    <citation type="submission" date="2011-04" db="EMBL/GenBank/DDBJ databases">
        <title>The Genome Sequence of Clostridium citroniae WAL-19142.</title>
        <authorList>
            <consortium name="The Broad Institute Genome Sequencing Platform"/>
            <person name="Earl A."/>
            <person name="Ward D."/>
            <person name="Feldgarden M."/>
            <person name="Gevers D."/>
            <person name="Warren Y.A."/>
            <person name="Tyrrell K.L."/>
            <person name="Citron D.M."/>
            <person name="Goldstein E.J."/>
            <person name="Daigneault M."/>
            <person name="Allen-Vercoe E."/>
            <person name="Young S.K."/>
            <person name="Zeng Q."/>
            <person name="Gargeya S."/>
            <person name="Fitzgerald M."/>
            <person name="Haas B."/>
            <person name="Abouelleil A."/>
            <person name="Alvarado L."/>
            <person name="Arachchi H.M."/>
            <person name="Berlin A."/>
            <person name="Brown A."/>
            <person name="Chapman S.B."/>
            <person name="Chen Z."/>
            <person name="Dunbar C."/>
            <person name="Freedman E."/>
            <person name="Gearin G."/>
            <person name="Gellesch M."/>
            <person name="Goldberg J."/>
            <person name="Griggs A."/>
            <person name="Gujja S."/>
            <person name="Heilman E.R."/>
            <person name="Heiman D."/>
            <person name="Howarth C."/>
            <person name="Larson L."/>
            <person name="Lui A."/>
            <person name="MacDonald P.J."/>
            <person name="Mehta T."/>
            <person name="Montmayeur A."/>
            <person name="Murphy C."/>
            <person name="Neiman D."/>
            <person name="Pearson M."/>
            <person name="Priest M."/>
            <person name="Roberts A."/>
            <person name="Saif S."/>
            <person name="Shea T."/>
            <person name="Shenoy N."/>
            <person name="Sisk P."/>
            <person name="Stolte C."/>
            <person name="Sykes S."/>
            <person name="White J."/>
            <person name="Yandava C."/>
            <person name="Wortman J."/>
            <person name="Nusbaum C."/>
            <person name="Birren B."/>
        </authorList>
    </citation>
    <scope>NUCLEOTIDE SEQUENCE [LARGE SCALE GENOMIC DNA]</scope>
    <source>
        <strain evidence="2 3">WAL-19142</strain>
    </source>
</reference>
<dbReference type="GeneID" id="93163874"/>
<dbReference type="InterPro" id="IPR046720">
    <property type="entry name" value="DUF6612"/>
</dbReference>
<feature type="chain" id="PRO_5005315466" description="DUF4412 domain-containing protein" evidence="1">
    <location>
        <begin position="25"/>
        <end position="269"/>
    </location>
</feature>
<comment type="caution">
    <text evidence="2">The sequence shown here is derived from an EMBL/GenBank/DDBJ whole genome shotgun (WGS) entry which is preliminary data.</text>
</comment>
<evidence type="ECO:0008006" key="4">
    <source>
        <dbReference type="Google" id="ProtNLM"/>
    </source>
</evidence>
<feature type="signal peptide" evidence="1">
    <location>
        <begin position="1"/>
        <end position="24"/>
    </location>
</feature>
<evidence type="ECO:0000313" key="2">
    <source>
        <dbReference type="EMBL" id="KMW16089.1"/>
    </source>
</evidence>
<keyword evidence="1" id="KW-0732">Signal</keyword>
<organism evidence="2 3">
    <name type="scientific">[Clostridium] citroniae WAL-19142</name>
    <dbReference type="NCBI Taxonomy" id="742734"/>
    <lineage>
        <taxon>Bacteria</taxon>
        <taxon>Bacillati</taxon>
        <taxon>Bacillota</taxon>
        <taxon>Clostridia</taxon>
        <taxon>Lachnospirales</taxon>
        <taxon>Lachnospiraceae</taxon>
        <taxon>Enterocloster</taxon>
    </lineage>
</organism>
<sequence>MKLMKRLLAIALGAALLCPMTAYAGQTEEALALYNQVQEKSRSITDMNAYYDFKIKVGGTMLQNEGLSPMDMRLEMNIKMNHLTDPGQMRYMAYSRMTGPDNEQITFSMYYLDGYCYMDMLGQKVKYPMAMADMMEQSMASANAFDVSTDIMRDLNLWDEGENKVIGFTIDDTKMNEYLQTVLSSTGLTGMMDGTGMNLRNMRGEYVVNPNGDMIKMRLKMDMDMTMEGQTVTVNLDGDVGIADPGQPVDVPVPNVAEYTDMTAAAAAN</sequence>
<name>A0A0J9BV59_9FIRM</name>
<dbReference type="Pfam" id="PF20316">
    <property type="entry name" value="DUF6612"/>
    <property type="match status" value="1"/>
</dbReference>
<evidence type="ECO:0000313" key="3">
    <source>
        <dbReference type="Proteomes" id="UP000037392"/>
    </source>
</evidence>
<gene>
    <name evidence="2" type="ORF">HMPREF9470_04527</name>
</gene>
<accession>A0A0J9BV59</accession>
<dbReference type="EMBL" id="ADLK01000032">
    <property type="protein sequence ID" value="KMW16089.1"/>
    <property type="molecule type" value="Genomic_DNA"/>
</dbReference>
<protein>
    <recommendedName>
        <fullName evidence="4">DUF4412 domain-containing protein</fullName>
    </recommendedName>
</protein>
<dbReference type="RefSeq" id="WP_007867786.1">
    <property type="nucleotide sequence ID" value="NZ_KQ235882.1"/>
</dbReference>
<evidence type="ECO:0000256" key="1">
    <source>
        <dbReference type="SAM" id="SignalP"/>
    </source>
</evidence>
<dbReference type="AlphaFoldDB" id="A0A0J9BV59"/>
<proteinExistence type="predicted"/>